<evidence type="ECO:0000313" key="3">
    <source>
        <dbReference type="Proteomes" id="UP001500058"/>
    </source>
</evidence>
<feature type="transmembrane region" description="Helical" evidence="1">
    <location>
        <begin position="46"/>
        <end position="67"/>
    </location>
</feature>
<sequence length="109" mass="11512">MGRNYRRSGPSVPSRVRPCTEVARSHTFDGRPGRVGTGRLAGMKTLLGFLAFVLLAQGAGGLLHEVSGRFELWGLVHRVGFLDGYEVYASVVLIVLGLAVGAASEKAGS</sequence>
<evidence type="ECO:0000313" key="2">
    <source>
        <dbReference type="EMBL" id="GAA2403140.1"/>
    </source>
</evidence>
<keyword evidence="1" id="KW-1133">Transmembrane helix</keyword>
<gene>
    <name evidence="2" type="ORF">GCM10010420_32940</name>
</gene>
<evidence type="ECO:0000256" key="1">
    <source>
        <dbReference type="SAM" id="Phobius"/>
    </source>
</evidence>
<name>A0ABN3IGI0_9ACTN</name>
<proteinExistence type="predicted"/>
<keyword evidence="3" id="KW-1185">Reference proteome</keyword>
<protein>
    <recommendedName>
        <fullName evidence="4">DoxX family protein</fullName>
    </recommendedName>
</protein>
<keyword evidence="1" id="KW-0472">Membrane</keyword>
<organism evidence="2 3">
    <name type="scientific">Streptomyces glaucosporus</name>
    <dbReference type="NCBI Taxonomy" id="284044"/>
    <lineage>
        <taxon>Bacteria</taxon>
        <taxon>Bacillati</taxon>
        <taxon>Actinomycetota</taxon>
        <taxon>Actinomycetes</taxon>
        <taxon>Kitasatosporales</taxon>
        <taxon>Streptomycetaceae</taxon>
        <taxon>Streptomyces</taxon>
    </lineage>
</organism>
<dbReference type="EMBL" id="BAAATJ010000014">
    <property type="protein sequence ID" value="GAA2403140.1"/>
    <property type="molecule type" value="Genomic_DNA"/>
</dbReference>
<dbReference type="Proteomes" id="UP001500058">
    <property type="component" value="Unassembled WGS sequence"/>
</dbReference>
<comment type="caution">
    <text evidence="2">The sequence shown here is derived from an EMBL/GenBank/DDBJ whole genome shotgun (WGS) entry which is preliminary data.</text>
</comment>
<evidence type="ECO:0008006" key="4">
    <source>
        <dbReference type="Google" id="ProtNLM"/>
    </source>
</evidence>
<feature type="transmembrane region" description="Helical" evidence="1">
    <location>
        <begin position="87"/>
        <end position="104"/>
    </location>
</feature>
<keyword evidence="1" id="KW-0812">Transmembrane</keyword>
<reference evidence="2 3" key="1">
    <citation type="journal article" date="2019" name="Int. J. Syst. Evol. Microbiol.">
        <title>The Global Catalogue of Microorganisms (GCM) 10K type strain sequencing project: providing services to taxonomists for standard genome sequencing and annotation.</title>
        <authorList>
            <consortium name="The Broad Institute Genomics Platform"/>
            <consortium name="The Broad Institute Genome Sequencing Center for Infectious Disease"/>
            <person name="Wu L."/>
            <person name="Ma J."/>
        </authorList>
    </citation>
    <scope>NUCLEOTIDE SEQUENCE [LARGE SCALE GENOMIC DNA]</scope>
    <source>
        <strain evidence="2 3">JCM 6921</strain>
    </source>
</reference>
<accession>A0ABN3IGI0</accession>